<dbReference type="InterPro" id="IPR036950">
    <property type="entry name" value="PBP_transglycosylase"/>
</dbReference>
<dbReference type="SUPFAM" id="SSF53955">
    <property type="entry name" value="Lysozyme-like"/>
    <property type="match status" value="1"/>
</dbReference>
<dbReference type="InterPro" id="IPR003961">
    <property type="entry name" value="FN3_dom"/>
</dbReference>
<keyword evidence="9" id="KW-0378">Hydrolase</keyword>
<dbReference type="GO" id="GO:0071555">
    <property type="term" value="P:cell wall organization"/>
    <property type="evidence" value="ECO:0007669"/>
    <property type="project" value="UniProtKB-KW"/>
</dbReference>
<evidence type="ECO:0000256" key="12">
    <source>
        <dbReference type="ARBA" id="ARBA00022989"/>
    </source>
</evidence>
<name>A0A3G3JWJ9_9BACL</name>
<feature type="compositionally biased region" description="Gly residues" evidence="18">
    <location>
        <begin position="15"/>
        <end position="24"/>
    </location>
</feature>
<comment type="catalytic activity">
    <reaction evidence="16">
        <text>Preferential cleavage: (Ac)2-L-Lys-D-Ala-|-D-Ala. Also transpeptidation of peptidyl-alanyl moieties that are N-acyl substituents of D-alanine.</text>
        <dbReference type="EC" id="3.4.16.4"/>
    </reaction>
</comment>
<feature type="compositionally biased region" description="Pro residues" evidence="18">
    <location>
        <begin position="807"/>
        <end position="839"/>
    </location>
</feature>
<feature type="compositionally biased region" description="Polar residues" evidence="18">
    <location>
        <begin position="1"/>
        <end position="10"/>
    </location>
</feature>
<evidence type="ECO:0000256" key="4">
    <source>
        <dbReference type="ARBA" id="ARBA00022645"/>
    </source>
</evidence>
<evidence type="ECO:0000256" key="7">
    <source>
        <dbReference type="ARBA" id="ARBA00022679"/>
    </source>
</evidence>
<evidence type="ECO:0000313" key="22">
    <source>
        <dbReference type="Proteomes" id="UP000269097"/>
    </source>
</evidence>
<reference evidence="21 22" key="1">
    <citation type="submission" date="2018-10" db="EMBL/GenBank/DDBJ databases">
        <title>Genome Sequence of Cohnella sp.</title>
        <authorList>
            <person name="Srinivasan S."/>
            <person name="Kim M.K."/>
        </authorList>
    </citation>
    <scope>NUCLEOTIDE SEQUENCE [LARGE SCALE GENOMIC DNA]</scope>
    <source>
        <strain evidence="21 22">18JY8-7</strain>
    </source>
</reference>
<keyword evidence="7" id="KW-0808">Transferase</keyword>
<evidence type="ECO:0000313" key="21">
    <source>
        <dbReference type="EMBL" id="AYQ72608.1"/>
    </source>
</evidence>
<dbReference type="PANTHER" id="PTHR32282">
    <property type="entry name" value="BINDING PROTEIN TRANSPEPTIDASE, PUTATIVE-RELATED"/>
    <property type="match status" value="1"/>
</dbReference>
<evidence type="ECO:0000256" key="5">
    <source>
        <dbReference type="ARBA" id="ARBA00022670"/>
    </source>
</evidence>
<keyword evidence="12 19" id="KW-1133">Transmembrane helix</keyword>
<evidence type="ECO:0000256" key="3">
    <source>
        <dbReference type="ARBA" id="ARBA00022475"/>
    </source>
</evidence>
<evidence type="ECO:0000256" key="13">
    <source>
        <dbReference type="ARBA" id="ARBA00023136"/>
    </source>
</evidence>
<keyword evidence="10" id="KW-0133">Cell shape</keyword>
<evidence type="ECO:0000256" key="16">
    <source>
        <dbReference type="ARBA" id="ARBA00034000"/>
    </source>
</evidence>
<dbReference type="InterPro" id="IPR023346">
    <property type="entry name" value="Lysozyme-like_dom_sf"/>
</dbReference>
<evidence type="ECO:0000256" key="17">
    <source>
        <dbReference type="ARBA" id="ARBA00049902"/>
    </source>
</evidence>
<evidence type="ECO:0000256" key="11">
    <source>
        <dbReference type="ARBA" id="ARBA00022984"/>
    </source>
</evidence>
<dbReference type="SUPFAM" id="SSF56601">
    <property type="entry name" value="beta-lactamase/transpeptidase-like"/>
    <property type="match status" value="1"/>
</dbReference>
<dbReference type="GO" id="GO:0009252">
    <property type="term" value="P:peptidoglycan biosynthetic process"/>
    <property type="evidence" value="ECO:0007669"/>
    <property type="project" value="UniProtKB-KW"/>
</dbReference>
<comment type="similarity">
    <text evidence="2">In the N-terminal section; belongs to the glycosyltransferase 51 family.</text>
</comment>
<evidence type="ECO:0000256" key="9">
    <source>
        <dbReference type="ARBA" id="ARBA00022801"/>
    </source>
</evidence>
<keyword evidence="11" id="KW-0573">Peptidoglycan synthesis</keyword>
<keyword evidence="15" id="KW-0961">Cell wall biogenesis/degradation</keyword>
<evidence type="ECO:0000256" key="15">
    <source>
        <dbReference type="ARBA" id="ARBA00023316"/>
    </source>
</evidence>
<dbReference type="InterPro" id="IPR001460">
    <property type="entry name" value="PCN-bd_Tpept"/>
</dbReference>
<dbReference type="Gene3D" id="1.10.3810.10">
    <property type="entry name" value="Biosynthetic peptidoglycan transglycosylase-like"/>
    <property type="match status" value="1"/>
</dbReference>
<evidence type="ECO:0000256" key="8">
    <source>
        <dbReference type="ARBA" id="ARBA00022692"/>
    </source>
</evidence>
<dbReference type="KEGG" id="coh:EAV92_08535"/>
<feature type="compositionally biased region" description="Low complexity" evidence="18">
    <location>
        <begin position="848"/>
        <end position="885"/>
    </location>
</feature>
<keyword evidence="5" id="KW-0645">Protease</keyword>
<dbReference type="Pfam" id="PF00912">
    <property type="entry name" value="Transgly"/>
    <property type="match status" value="1"/>
</dbReference>
<dbReference type="CDD" id="cd00063">
    <property type="entry name" value="FN3"/>
    <property type="match status" value="1"/>
</dbReference>
<evidence type="ECO:0000256" key="19">
    <source>
        <dbReference type="SAM" id="Phobius"/>
    </source>
</evidence>
<keyword evidence="8 19" id="KW-0812">Transmembrane</keyword>
<dbReference type="NCBIfam" id="TIGR02074">
    <property type="entry name" value="PBP_1a_fam"/>
    <property type="match status" value="1"/>
</dbReference>
<keyword evidence="22" id="KW-1185">Reference proteome</keyword>
<evidence type="ECO:0000256" key="2">
    <source>
        <dbReference type="ARBA" id="ARBA00007739"/>
    </source>
</evidence>
<comment type="similarity">
    <text evidence="1">In the C-terminal section; belongs to the transpeptidase family.</text>
</comment>
<dbReference type="Gene3D" id="3.40.710.10">
    <property type="entry name" value="DD-peptidase/beta-lactamase superfamily"/>
    <property type="match status" value="1"/>
</dbReference>
<evidence type="ECO:0000259" key="20">
    <source>
        <dbReference type="PROSITE" id="PS50853"/>
    </source>
</evidence>
<feature type="compositionally biased region" description="Polar residues" evidence="18">
    <location>
        <begin position="748"/>
        <end position="759"/>
    </location>
</feature>
<organism evidence="21 22">
    <name type="scientific">Cohnella candidum</name>
    <dbReference type="NCBI Taxonomy" id="2674991"/>
    <lineage>
        <taxon>Bacteria</taxon>
        <taxon>Bacillati</taxon>
        <taxon>Bacillota</taxon>
        <taxon>Bacilli</taxon>
        <taxon>Bacillales</taxon>
        <taxon>Paenibacillaceae</taxon>
        <taxon>Cohnella</taxon>
    </lineage>
</organism>
<dbReference type="InterPro" id="IPR001264">
    <property type="entry name" value="Glyco_trans_51"/>
</dbReference>
<dbReference type="GO" id="GO:0008955">
    <property type="term" value="F:peptidoglycan glycosyltransferase activity"/>
    <property type="evidence" value="ECO:0007669"/>
    <property type="project" value="UniProtKB-EC"/>
</dbReference>
<keyword evidence="3" id="KW-1003">Cell membrane</keyword>
<evidence type="ECO:0000256" key="1">
    <source>
        <dbReference type="ARBA" id="ARBA00007090"/>
    </source>
</evidence>
<comment type="catalytic activity">
    <reaction evidence="17">
        <text>[GlcNAc-(1-&gt;4)-Mur2Ac(oyl-L-Ala-gamma-D-Glu-L-Lys-D-Ala-D-Ala)](n)-di-trans,octa-cis-undecaprenyl diphosphate + beta-D-GlcNAc-(1-&gt;4)-Mur2Ac(oyl-L-Ala-gamma-D-Glu-L-Lys-D-Ala-D-Ala)-di-trans,octa-cis-undecaprenyl diphosphate = [GlcNAc-(1-&gt;4)-Mur2Ac(oyl-L-Ala-gamma-D-Glu-L-Lys-D-Ala-D-Ala)](n+1)-di-trans,octa-cis-undecaprenyl diphosphate + di-trans,octa-cis-undecaprenyl diphosphate + H(+)</text>
        <dbReference type="Rhea" id="RHEA:23708"/>
        <dbReference type="Rhea" id="RHEA-COMP:9602"/>
        <dbReference type="Rhea" id="RHEA-COMP:9603"/>
        <dbReference type="ChEBI" id="CHEBI:15378"/>
        <dbReference type="ChEBI" id="CHEBI:58405"/>
        <dbReference type="ChEBI" id="CHEBI:60033"/>
        <dbReference type="ChEBI" id="CHEBI:78435"/>
        <dbReference type="EC" id="2.4.99.28"/>
    </reaction>
</comment>
<dbReference type="RefSeq" id="WP_123040670.1">
    <property type="nucleotide sequence ID" value="NZ_CP033433.1"/>
</dbReference>
<evidence type="ECO:0000256" key="10">
    <source>
        <dbReference type="ARBA" id="ARBA00022960"/>
    </source>
</evidence>
<dbReference type="Pfam" id="PF00905">
    <property type="entry name" value="Transpeptidase"/>
    <property type="match status" value="1"/>
</dbReference>
<dbReference type="GO" id="GO:0008658">
    <property type="term" value="F:penicillin binding"/>
    <property type="evidence" value="ECO:0007669"/>
    <property type="project" value="InterPro"/>
</dbReference>
<dbReference type="GO" id="GO:0009002">
    <property type="term" value="F:serine-type D-Ala-D-Ala carboxypeptidase activity"/>
    <property type="evidence" value="ECO:0007669"/>
    <property type="project" value="UniProtKB-EC"/>
</dbReference>
<dbReference type="InterPro" id="IPR036116">
    <property type="entry name" value="FN3_sf"/>
</dbReference>
<evidence type="ECO:0000256" key="14">
    <source>
        <dbReference type="ARBA" id="ARBA00023268"/>
    </source>
</evidence>
<dbReference type="GO" id="GO:0030288">
    <property type="term" value="C:outer membrane-bounded periplasmic space"/>
    <property type="evidence" value="ECO:0007669"/>
    <property type="project" value="TreeGrafter"/>
</dbReference>
<keyword evidence="4" id="KW-0121">Carboxypeptidase</keyword>
<sequence>MQEKPSTSRAPRSGGQEGNRGGGNAKRPPRKRSKKRALIWLFFVVLLGIVCAVVGYLLIILNGERILSQNLNKLNLDSASVIVDKNDKQVAKLYVSEGNREFVAINDIPKMVKDAFVATEDKRFYEHGGVDLFGIGRALVKDVVSRSAVEGASTITQQVAKNIFLNSDKTLFRKGTEASIALALERHKSKDEILELYLNRIYFGKGQYGIKTAAKYYFNKDITSKDPKQQLEPWEIATLAGIPKAPGTYNPISNPEKSKERRAVVLSLMQDQGLITAEQAEAAKKVDYNPDVVPKSKQQYQSYIDYVVDEAKAVTDLSEEELLSGGYTIKTTIDTKAQKAMEDVYKDDSNFEKSKDEIKIQSSMVIMDQHDGSLIAMIGGRDYEKQGWNRVTKQRQPGSSFKPISTYGPAIETGDYFPWSILRDDKTCYNDGKYCPTDSNKTKYIGPVAMTQAVKESRNQPAVWLLNQIGVKKGLDFASKLGIDLDSKQDRNLAIALGGLTHGASPLEMARAYSAFANGGTLMDPHSILSITNSRGEVVYEFSPPKAKRVMSPQTAYYVTQVLQGVTQTGGTGVRAQIPGRTVVGKTGTTQHGIKGLPVNAGGNRDVWFVGYTPELTAAVWVGYDNTDKNHLVQQSSGQAAALFSKVMSKALEGKKKQSFPKPEGVIDGKPLAAVTGLTAAYNPDTVSVSLNWSAPNAPEGTTFRVYRKSQADADFAKLAETADPAFDDLALLPDQTYTYYVTAYDPKSQQESEPSEQVTVKVVSGAETPSPSPSESPTPGGDTGQDGTGGTDEGGGGGGGGQESPSPSPSQSPSPSPSPSQSPSPSPSETPADNPSPSPSTKTAGTLPDSPEPSASASPSSSPSASPSSSSASDPEILPSSSPE</sequence>
<dbReference type="AlphaFoldDB" id="A0A3G3JWJ9"/>
<dbReference type="EMBL" id="CP033433">
    <property type="protein sequence ID" value="AYQ72608.1"/>
    <property type="molecule type" value="Genomic_DNA"/>
</dbReference>
<accession>A0A3G3JWJ9</accession>
<proteinExistence type="inferred from homology"/>
<evidence type="ECO:0000256" key="6">
    <source>
        <dbReference type="ARBA" id="ARBA00022676"/>
    </source>
</evidence>
<dbReference type="Proteomes" id="UP000269097">
    <property type="component" value="Chromosome"/>
</dbReference>
<feature type="region of interest" description="Disordered" evidence="18">
    <location>
        <begin position="747"/>
        <end position="885"/>
    </location>
</feature>
<dbReference type="InterPro" id="IPR050396">
    <property type="entry name" value="Glycosyltr_51/Transpeptidase"/>
</dbReference>
<gene>
    <name evidence="21" type="ORF">EAV92_08535</name>
</gene>
<protein>
    <submittedName>
        <fullName evidence="21">PBP1A family penicillin-binding protein</fullName>
    </submittedName>
</protein>
<evidence type="ECO:0000256" key="18">
    <source>
        <dbReference type="SAM" id="MobiDB-lite"/>
    </source>
</evidence>
<dbReference type="SUPFAM" id="SSF49265">
    <property type="entry name" value="Fibronectin type III"/>
    <property type="match status" value="1"/>
</dbReference>
<keyword evidence="6" id="KW-0328">Glycosyltransferase</keyword>
<keyword evidence="13 19" id="KW-0472">Membrane</keyword>
<feature type="transmembrane region" description="Helical" evidence="19">
    <location>
        <begin position="37"/>
        <end position="61"/>
    </location>
</feature>
<dbReference type="PANTHER" id="PTHR32282:SF32">
    <property type="entry name" value="PENICILLIN-BINDING PROTEIN 2A"/>
    <property type="match status" value="1"/>
</dbReference>
<keyword evidence="14" id="KW-0511">Multifunctional enzyme</keyword>
<feature type="compositionally biased region" description="Gly residues" evidence="18">
    <location>
        <begin position="782"/>
        <end position="803"/>
    </location>
</feature>
<dbReference type="GO" id="GO:0006508">
    <property type="term" value="P:proteolysis"/>
    <property type="evidence" value="ECO:0007669"/>
    <property type="project" value="UniProtKB-KW"/>
</dbReference>
<dbReference type="InterPro" id="IPR012338">
    <property type="entry name" value="Beta-lactam/transpept-like"/>
</dbReference>
<dbReference type="FunFam" id="1.10.3810.10:FF:000001">
    <property type="entry name" value="Penicillin-binding protein 1A"/>
    <property type="match status" value="1"/>
</dbReference>
<dbReference type="PROSITE" id="PS50853">
    <property type="entry name" value="FN3"/>
    <property type="match status" value="1"/>
</dbReference>
<dbReference type="Gene3D" id="2.60.40.10">
    <property type="entry name" value="Immunoglobulins"/>
    <property type="match status" value="1"/>
</dbReference>
<feature type="region of interest" description="Disordered" evidence="18">
    <location>
        <begin position="1"/>
        <end position="30"/>
    </location>
</feature>
<feature type="domain" description="Fibronectin type-III" evidence="20">
    <location>
        <begin position="674"/>
        <end position="766"/>
    </location>
</feature>
<dbReference type="GO" id="GO:0008360">
    <property type="term" value="P:regulation of cell shape"/>
    <property type="evidence" value="ECO:0007669"/>
    <property type="project" value="UniProtKB-KW"/>
</dbReference>
<dbReference type="InterPro" id="IPR013783">
    <property type="entry name" value="Ig-like_fold"/>
</dbReference>